<dbReference type="Proteomes" id="UP000277928">
    <property type="component" value="Unassembled WGS sequence"/>
</dbReference>
<organism evidence="1 2">
    <name type="scientific">Litomosoides sigmodontis</name>
    <name type="common">Filarial nematode worm</name>
    <dbReference type="NCBI Taxonomy" id="42156"/>
    <lineage>
        <taxon>Eukaryota</taxon>
        <taxon>Metazoa</taxon>
        <taxon>Ecdysozoa</taxon>
        <taxon>Nematoda</taxon>
        <taxon>Chromadorea</taxon>
        <taxon>Rhabditida</taxon>
        <taxon>Spirurina</taxon>
        <taxon>Spiruromorpha</taxon>
        <taxon>Filarioidea</taxon>
        <taxon>Onchocercidae</taxon>
        <taxon>Litomosoides</taxon>
    </lineage>
</organism>
<dbReference type="InterPro" id="IPR011735">
    <property type="entry name" value="WlaTC/HtrL_glycosyltransf"/>
</dbReference>
<accession>A0A3P6TDM6</accession>
<keyword evidence="2" id="KW-1185">Reference proteome</keyword>
<evidence type="ECO:0000313" key="2">
    <source>
        <dbReference type="Proteomes" id="UP000277928"/>
    </source>
</evidence>
<dbReference type="OMA" id="PKTRYHP"/>
<reference evidence="1 2" key="1">
    <citation type="submission" date="2018-08" db="EMBL/GenBank/DDBJ databases">
        <authorList>
            <person name="Laetsch R D."/>
            <person name="Stevens L."/>
            <person name="Kumar S."/>
            <person name="Blaxter L. M."/>
        </authorList>
    </citation>
    <scope>NUCLEOTIDE SEQUENCE [LARGE SCALE GENOMIC DNA]</scope>
</reference>
<sequence>MSVERRPSAVSLYDHQYADQENTEKDWITDIFPEVLDAEQFDEANVHAILSQSYSDKSREKLIEDALTNEEQVIELDDEIFAKMLEPLIITETPKATLTDANFTNLPAFTTLPLPPTAIISTTITPTTIANRKKYKISAYITNSSSTSSEDSNVENFSNATDKFSNFGTTDSLRSLQRNTNLMTSTAPQQPIFNNLTTINSHSQQLIENDRESSANQFAAIATEFARNLQRTTISTPPTLIEISLNLPQQSTAALDKVANAENDYEESEDDTYNYEYENIMDERSAITTISTSTTTTTTTTMTTVTTGITVPKISQLDYPNHNQPDNNYDRQSAIIVTALFDIGRGKWPRYTRTYEQYMYYMKYLLNLKNYFIIYTDKRGAQFVRLMRNSRNTQIFEMSINDLPLYRYREEMEGIMRREQASNWRFDPKTRYHPEANSADYNIIVNSKPYFLYNATQSARFPVSDRMFAWIDAGYGHGQEGCIPSNCHWRPNLQHNRITIIKLTPAHDKASRYSISDLYRVDWVVVSGGFIAGDSYTINRFYRFYQKSFMELLDSGRVDDDQVNSLEKNSKINHRIC</sequence>
<dbReference type="Pfam" id="PF09612">
    <property type="entry name" value="HtrL_YibB"/>
    <property type="match status" value="1"/>
</dbReference>
<name>A0A3P6TDM6_LITSI</name>
<protein>
    <submittedName>
        <fullName evidence="1">Uncharacterized protein</fullName>
    </submittedName>
</protein>
<dbReference type="AlphaFoldDB" id="A0A3P6TDM6"/>
<gene>
    <name evidence="1" type="ORF">NLS_LOCUS7535</name>
</gene>
<dbReference type="OrthoDB" id="411632at2759"/>
<evidence type="ECO:0000313" key="1">
    <source>
        <dbReference type="EMBL" id="VDK86272.1"/>
    </source>
</evidence>
<dbReference type="STRING" id="42156.A0A3P6TDM6"/>
<proteinExistence type="predicted"/>
<dbReference type="EMBL" id="UYRX01000794">
    <property type="protein sequence ID" value="VDK86272.1"/>
    <property type="molecule type" value="Genomic_DNA"/>
</dbReference>